<dbReference type="EMBL" id="JARKIB010000114">
    <property type="protein sequence ID" value="KAJ7737969.1"/>
    <property type="molecule type" value="Genomic_DNA"/>
</dbReference>
<keyword evidence="3" id="KW-1185">Reference proteome</keyword>
<accession>A0AAD7I9F4</accession>
<sequence>MSLVAGLTGRDGTPLTGPVRAVKTATASIPKAYLLGNKLKNFISERAQKKKDLSDTRLSPKGHNTRVPERGLTGRCTDYETRPRKMAEMARDYHDSAQDVNRPDSCAKMLATSIVLENCQAHVSESQYAKLNEGLQVWKMLLPR</sequence>
<evidence type="ECO:0000313" key="2">
    <source>
        <dbReference type="EMBL" id="KAJ7737969.1"/>
    </source>
</evidence>
<dbReference type="Proteomes" id="UP001215598">
    <property type="component" value="Unassembled WGS sequence"/>
</dbReference>
<reference evidence="2" key="1">
    <citation type="submission" date="2023-03" db="EMBL/GenBank/DDBJ databases">
        <title>Massive genome expansion in bonnet fungi (Mycena s.s.) driven by repeated elements and novel gene families across ecological guilds.</title>
        <authorList>
            <consortium name="Lawrence Berkeley National Laboratory"/>
            <person name="Harder C.B."/>
            <person name="Miyauchi S."/>
            <person name="Viragh M."/>
            <person name="Kuo A."/>
            <person name="Thoen E."/>
            <person name="Andreopoulos B."/>
            <person name="Lu D."/>
            <person name="Skrede I."/>
            <person name="Drula E."/>
            <person name="Henrissat B."/>
            <person name="Morin E."/>
            <person name="Kohler A."/>
            <person name="Barry K."/>
            <person name="LaButti K."/>
            <person name="Morin E."/>
            <person name="Salamov A."/>
            <person name="Lipzen A."/>
            <person name="Mereny Z."/>
            <person name="Hegedus B."/>
            <person name="Baldrian P."/>
            <person name="Stursova M."/>
            <person name="Weitz H."/>
            <person name="Taylor A."/>
            <person name="Grigoriev I.V."/>
            <person name="Nagy L.G."/>
            <person name="Martin F."/>
            <person name="Kauserud H."/>
        </authorList>
    </citation>
    <scope>NUCLEOTIDE SEQUENCE</scope>
    <source>
        <strain evidence="2">CBHHK182m</strain>
    </source>
</reference>
<proteinExistence type="predicted"/>
<dbReference type="AlphaFoldDB" id="A0AAD7I9F4"/>
<name>A0AAD7I9F4_9AGAR</name>
<gene>
    <name evidence="2" type="ORF">B0H16DRAFT_1730133</name>
</gene>
<comment type="caution">
    <text evidence="2">The sequence shown here is derived from an EMBL/GenBank/DDBJ whole genome shotgun (WGS) entry which is preliminary data.</text>
</comment>
<evidence type="ECO:0000313" key="3">
    <source>
        <dbReference type="Proteomes" id="UP001215598"/>
    </source>
</evidence>
<feature type="region of interest" description="Disordered" evidence="1">
    <location>
        <begin position="48"/>
        <end position="76"/>
    </location>
</feature>
<protein>
    <submittedName>
        <fullName evidence="2">Uncharacterized protein</fullName>
    </submittedName>
</protein>
<evidence type="ECO:0000256" key="1">
    <source>
        <dbReference type="SAM" id="MobiDB-lite"/>
    </source>
</evidence>
<organism evidence="2 3">
    <name type="scientific">Mycena metata</name>
    <dbReference type="NCBI Taxonomy" id="1033252"/>
    <lineage>
        <taxon>Eukaryota</taxon>
        <taxon>Fungi</taxon>
        <taxon>Dikarya</taxon>
        <taxon>Basidiomycota</taxon>
        <taxon>Agaricomycotina</taxon>
        <taxon>Agaricomycetes</taxon>
        <taxon>Agaricomycetidae</taxon>
        <taxon>Agaricales</taxon>
        <taxon>Marasmiineae</taxon>
        <taxon>Mycenaceae</taxon>
        <taxon>Mycena</taxon>
    </lineage>
</organism>